<dbReference type="InterPro" id="IPR012338">
    <property type="entry name" value="Beta-lactam/transpept-like"/>
</dbReference>
<dbReference type="Gene3D" id="3.40.710.10">
    <property type="entry name" value="DD-peptidase/beta-lactamase superfamily"/>
    <property type="match status" value="1"/>
</dbReference>
<protein>
    <submittedName>
        <fullName evidence="2">Serine hydrolase</fullName>
    </submittedName>
</protein>
<evidence type="ECO:0000313" key="2">
    <source>
        <dbReference type="EMBL" id="QHE61516.1"/>
    </source>
</evidence>
<dbReference type="SUPFAM" id="SSF56601">
    <property type="entry name" value="beta-lactamase/transpeptidase-like"/>
    <property type="match status" value="1"/>
</dbReference>
<dbReference type="Proteomes" id="UP000465062">
    <property type="component" value="Chromosome"/>
</dbReference>
<evidence type="ECO:0000259" key="1">
    <source>
        <dbReference type="Pfam" id="PF00144"/>
    </source>
</evidence>
<name>A0A6I6USF7_9BACI</name>
<dbReference type="EMBL" id="CP047394">
    <property type="protein sequence ID" value="QHE61516.1"/>
    <property type="molecule type" value="Genomic_DNA"/>
</dbReference>
<evidence type="ECO:0000313" key="3">
    <source>
        <dbReference type="Proteomes" id="UP000465062"/>
    </source>
</evidence>
<sequence>MKPQTINFEKKMKDHQIVGVSIATIEGACISKTDCFGFLERGTSRRVEHDSIFHACSISKFFTSMLVMTLSDQGILDIDRNINEYLSSWKVPVNSLGIITLRHLLSHHSGIVDPEGSFSELNPNFDTPSMVEILEGKALYCDNPIEVKYKPGSEFSYSDAGFCVIQLVIEDIMGESFEEVMEKYLFLPLQLNNSTFQLPASKDQFSCGHTKDGGLVTGKYPIYPYPAASGLWTTPTDVALLVTEWMKAIKGESNLLSSVSAKEMIAPQFEKEWMGLGVFRDTHEKGIEVSSLGWGVGFQGMMVAYPYEESGLVIMTNTDTGVHQLKGLIGEVYRAYY</sequence>
<dbReference type="InterPro" id="IPR001466">
    <property type="entry name" value="Beta-lactam-related"/>
</dbReference>
<dbReference type="Pfam" id="PF00144">
    <property type="entry name" value="Beta-lactamase"/>
    <property type="match status" value="1"/>
</dbReference>
<dbReference type="PANTHER" id="PTHR46825">
    <property type="entry name" value="D-ALANYL-D-ALANINE-CARBOXYPEPTIDASE/ENDOPEPTIDASE AMPH"/>
    <property type="match status" value="1"/>
</dbReference>
<keyword evidence="2" id="KW-0378">Hydrolase</keyword>
<dbReference type="KEGG" id="bvq:FHE72_11145"/>
<dbReference type="PANTHER" id="PTHR46825:SF12">
    <property type="entry name" value="PENICILLIN-BINDING PROTEIN 4"/>
    <property type="match status" value="1"/>
</dbReference>
<dbReference type="RefSeq" id="WP_159361975.1">
    <property type="nucleotide sequence ID" value="NZ_CP047394.1"/>
</dbReference>
<feature type="domain" description="Beta-lactamase-related" evidence="1">
    <location>
        <begin position="8"/>
        <end position="321"/>
    </location>
</feature>
<proteinExistence type="predicted"/>
<reference evidence="2 3" key="1">
    <citation type="submission" date="2019-06" db="EMBL/GenBank/DDBJ databases">
        <title>An operon consisting of a P-type ATPase gene and a transcriptional regular gene given the different cadmium resistance in Bacillus vietamensis 151-6 and Bacillus marisflavi 151-25.</title>
        <authorList>
            <person name="Yu X."/>
        </authorList>
    </citation>
    <scope>NUCLEOTIDE SEQUENCE [LARGE SCALE GENOMIC DNA]</scope>
    <source>
        <strain evidence="2 3">151-6</strain>
    </source>
</reference>
<accession>A0A6I6USF7</accession>
<dbReference type="GO" id="GO:0016787">
    <property type="term" value="F:hydrolase activity"/>
    <property type="evidence" value="ECO:0007669"/>
    <property type="project" value="UniProtKB-KW"/>
</dbReference>
<organism evidence="2 3">
    <name type="scientific">Rossellomorea vietnamensis</name>
    <dbReference type="NCBI Taxonomy" id="218284"/>
    <lineage>
        <taxon>Bacteria</taxon>
        <taxon>Bacillati</taxon>
        <taxon>Bacillota</taxon>
        <taxon>Bacilli</taxon>
        <taxon>Bacillales</taxon>
        <taxon>Bacillaceae</taxon>
        <taxon>Rossellomorea</taxon>
    </lineage>
</organism>
<dbReference type="AlphaFoldDB" id="A0A6I6USF7"/>
<dbReference type="InterPro" id="IPR050491">
    <property type="entry name" value="AmpC-like"/>
</dbReference>
<gene>
    <name evidence="2" type="ORF">FHE72_11145</name>
</gene>